<evidence type="ECO:0000256" key="2">
    <source>
        <dbReference type="ARBA" id="ARBA00012438"/>
    </source>
</evidence>
<dbReference type="InterPro" id="IPR036890">
    <property type="entry name" value="HATPase_C_sf"/>
</dbReference>
<keyword evidence="7" id="KW-0418">Kinase</keyword>
<dbReference type="InterPro" id="IPR003594">
    <property type="entry name" value="HATPase_dom"/>
</dbReference>
<protein>
    <recommendedName>
        <fullName evidence="2">histidine kinase</fullName>
        <ecNumber evidence="2">2.7.13.3</ecNumber>
    </recommendedName>
</protein>
<dbReference type="RefSeq" id="WP_327601200.1">
    <property type="nucleotide sequence ID" value="NZ_JAYXHS010000005.1"/>
</dbReference>
<dbReference type="Pfam" id="PF00072">
    <property type="entry name" value="Response_reg"/>
    <property type="match status" value="1"/>
</dbReference>
<dbReference type="InterPro" id="IPR036097">
    <property type="entry name" value="HisK_dim/P_sf"/>
</dbReference>
<keyword evidence="7" id="KW-0808">Transferase</keyword>
<dbReference type="SMART" id="SM00388">
    <property type="entry name" value="HisKA"/>
    <property type="match status" value="1"/>
</dbReference>
<dbReference type="PROSITE" id="PS50110">
    <property type="entry name" value="RESPONSE_REGULATORY"/>
    <property type="match status" value="1"/>
</dbReference>
<evidence type="ECO:0000313" key="7">
    <source>
        <dbReference type="EMBL" id="MEC5388227.1"/>
    </source>
</evidence>
<organism evidence="7 8">
    <name type="scientific">Uliginosibacterium silvisoli</name>
    <dbReference type="NCBI Taxonomy" id="3114758"/>
    <lineage>
        <taxon>Bacteria</taxon>
        <taxon>Pseudomonadati</taxon>
        <taxon>Pseudomonadota</taxon>
        <taxon>Betaproteobacteria</taxon>
        <taxon>Rhodocyclales</taxon>
        <taxon>Zoogloeaceae</taxon>
        <taxon>Uliginosibacterium</taxon>
    </lineage>
</organism>
<dbReference type="InterPro" id="IPR011006">
    <property type="entry name" value="CheY-like_superfamily"/>
</dbReference>
<dbReference type="InterPro" id="IPR003661">
    <property type="entry name" value="HisK_dim/P_dom"/>
</dbReference>
<dbReference type="InterPro" id="IPR004358">
    <property type="entry name" value="Sig_transdc_His_kin-like_C"/>
</dbReference>
<dbReference type="EMBL" id="JAYXHS010000005">
    <property type="protein sequence ID" value="MEC5388227.1"/>
    <property type="molecule type" value="Genomic_DNA"/>
</dbReference>
<dbReference type="SUPFAM" id="SSF52172">
    <property type="entry name" value="CheY-like"/>
    <property type="match status" value="1"/>
</dbReference>
<comment type="catalytic activity">
    <reaction evidence="1">
        <text>ATP + protein L-histidine = ADP + protein N-phospho-L-histidine.</text>
        <dbReference type="EC" id="2.7.13.3"/>
    </reaction>
</comment>
<evidence type="ECO:0000256" key="4">
    <source>
        <dbReference type="PROSITE-ProRule" id="PRU00169"/>
    </source>
</evidence>
<sequence>MQQDEQKMQPRAKFLLVDDLEENLLALSALLKRDDVELLTARSGFEALELLLVHDVALAFLDVQMPDMDGFELAELIRGSERTRHVPLIFVTAGTRDQLRMFKGYETGAVDFLYKPVEPHILKSKADVFLMLYRQRQQLARELEQRTETLRLSEMFMAVLGHDLRNPLSAIVTSAHVLQHASDDAIVQKTATRMLSSGKRMGRMIEDMLDLTRARLAGGIVLKRELADLGALTERVVQEHGTGNPERRIDFQRQGELSGEWDADRLAQVASNLIGNALQHGREGTVEVRLDGSQANAVSLTVSNAGCIPPEVLPHIFDPFRGGQREGRGEGLGLGLYIVQQIVHAHSGKVEVESAGDWTIFRVKVPRRIVSVVKL</sequence>
<keyword evidence="8" id="KW-1185">Reference proteome</keyword>
<evidence type="ECO:0000259" key="5">
    <source>
        <dbReference type="PROSITE" id="PS50109"/>
    </source>
</evidence>
<dbReference type="Gene3D" id="3.30.565.10">
    <property type="entry name" value="Histidine kinase-like ATPase, C-terminal domain"/>
    <property type="match status" value="1"/>
</dbReference>
<name>A0ABU6K9C9_9RHOO</name>
<dbReference type="PANTHER" id="PTHR43547:SF2">
    <property type="entry name" value="HYBRID SIGNAL TRANSDUCTION HISTIDINE KINASE C"/>
    <property type="match status" value="1"/>
</dbReference>
<dbReference type="Proteomes" id="UP001331561">
    <property type="component" value="Unassembled WGS sequence"/>
</dbReference>
<comment type="caution">
    <text evidence="7">The sequence shown here is derived from an EMBL/GenBank/DDBJ whole genome shotgun (WGS) entry which is preliminary data.</text>
</comment>
<dbReference type="Pfam" id="PF02518">
    <property type="entry name" value="HATPase_c"/>
    <property type="match status" value="1"/>
</dbReference>
<dbReference type="Gene3D" id="1.10.287.130">
    <property type="match status" value="1"/>
</dbReference>
<dbReference type="PROSITE" id="PS50109">
    <property type="entry name" value="HIS_KIN"/>
    <property type="match status" value="1"/>
</dbReference>
<dbReference type="SUPFAM" id="SSF47384">
    <property type="entry name" value="Homodimeric domain of signal transducing histidine kinase"/>
    <property type="match status" value="1"/>
</dbReference>
<dbReference type="PRINTS" id="PR00344">
    <property type="entry name" value="BCTRLSENSOR"/>
</dbReference>
<evidence type="ECO:0000259" key="6">
    <source>
        <dbReference type="PROSITE" id="PS50110"/>
    </source>
</evidence>
<feature type="domain" description="Response regulatory" evidence="6">
    <location>
        <begin position="13"/>
        <end position="130"/>
    </location>
</feature>
<dbReference type="EC" id="2.7.13.3" evidence="2"/>
<feature type="domain" description="Histidine kinase" evidence="5">
    <location>
        <begin position="159"/>
        <end position="369"/>
    </location>
</feature>
<evidence type="ECO:0000313" key="8">
    <source>
        <dbReference type="Proteomes" id="UP001331561"/>
    </source>
</evidence>
<accession>A0ABU6K9C9</accession>
<dbReference type="Pfam" id="PF00512">
    <property type="entry name" value="HisKA"/>
    <property type="match status" value="1"/>
</dbReference>
<dbReference type="SMART" id="SM00448">
    <property type="entry name" value="REC"/>
    <property type="match status" value="1"/>
</dbReference>
<dbReference type="Gene3D" id="3.40.50.2300">
    <property type="match status" value="1"/>
</dbReference>
<keyword evidence="3 4" id="KW-0597">Phosphoprotein</keyword>
<evidence type="ECO:0000256" key="1">
    <source>
        <dbReference type="ARBA" id="ARBA00000085"/>
    </source>
</evidence>
<dbReference type="CDD" id="cd00075">
    <property type="entry name" value="HATPase"/>
    <property type="match status" value="1"/>
</dbReference>
<evidence type="ECO:0000256" key="3">
    <source>
        <dbReference type="ARBA" id="ARBA00022553"/>
    </source>
</evidence>
<proteinExistence type="predicted"/>
<reference evidence="7 8" key="1">
    <citation type="submission" date="2024-01" db="EMBL/GenBank/DDBJ databases">
        <title>Uliginosibacterium soil sp. nov.</title>
        <authorList>
            <person name="Lv Y."/>
        </authorList>
    </citation>
    <scope>NUCLEOTIDE SEQUENCE [LARGE SCALE GENOMIC DNA]</scope>
    <source>
        <strain evidence="7 8">H3</strain>
    </source>
</reference>
<dbReference type="SMART" id="SM00387">
    <property type="entry name" value="HATPase_c"/>
    <property type="match status" value="1"/>
</dbReference>
<dbReference type="InterPro" id="IPR001789">
    <property type="entry name" value="Sig_transdc_resp-reg_receiver"/>
</dbReference>
<dbReference type="GO" id="GO:0016301">
    <property type="term" value="F:kinase activity"/>
    <property type="evidence" value="ECO:0007669"/>
    <property type="project" value="UniProtKB-KW"/>
</dbReference>
<dbReference type="InterPro" id="IPR005467">
    <property type="entry name" value="His_kinase_dom"/>
</dbReference>
<gene>
    <name evidence="7" type="ORF">VVD49_21005</name>
</gene>
<feature type="modified residue" description="4-aspartylphosphate" evidence="4">
    <location>
        <position position="62"/>
    </location>
</feature>
<dbReference type="PANTHER" id="PTHR43547">
    <property type="entry name" value="TWO-COMPONENT HISTIDINE KINASE"/>
    <property type="match status" value="1"/>
</dbReference>
<dbReference type="CDD" id="cd00082">
    <property type="entry name" value="HisKA"/>
    <property type="match status" value="1"/>
</dbReference>
<dbReference type="SUPFAM" id="SSF55874">
    <property type="entry name" value="ATPase domain of HSP90 chaperone/DNA topoisomerase II/histidine kinase"/>
    <property type="match status" value="1"/>
</dbReference>